<dbReference type="Proteomes" id="UP000294299">
    <property type="component" value="Chromosome NFRAN"/>
</dbReference>
<dbReference type="AlphaFoldDB" id="A0A484I557"/>
<evidence type="ECO:0000313" key="1">
    <source>
        <dbReference type="EMBL" id="VFJ12807.1"/>
    </source>
</evidence>
<accession>A0A484I557</accession>
<dbReference type="RefSeq" id="WP_134482844.1">
    <property type="nucleotide sequence ID" value="NZ_LR216287.1"/>
</dbReference>
<dbReference type="GO" id="GO:0003677">
    <property type="term" value="F:DNA binding"/>
    <property type="evidence" value="ECO:0007669"/>
    <property type="project" value="InterPro"/>
</dbReference>
<dbReference type="GeneID" id="39420016"/>
<proteinExistence type="predicted"/>
<dbReference type="OrthoDB" id="12118at2157"/>
<evidence type="ECO:0000313" key="2">
    <source>
        <dbReference type="Proteomes" id="UP000294299"/>
    </source>
</evidence>
<sequence length="70" mass="8346">MNLVEKHGVEVLNYDKTRLTFERNDQKFYISYCGKVFTFLRSEGIEPELIDLLQGSIPNSEFVRHYYRPT</sequence>
<organism evidence="1 2">
    <name type="scientific">Candidatus Nitrosocosmicus franklandianus</name>
    <dbReference type="NCBI Taxonomy" id="1798806"/>
    <lineage>
        <taxon>Archaea</taxon>
        <taxon>Nitrososphaerota</taxon>
        <taxon>Nitrososphaeria</taxon>
        <taxon>Nitrososphaerales</taxon>
        <taxon>Nitrososphaeraceae</taxon>
        <taxon>Candidatus Nitrosocosmicus</taxon>
    </lineage>
</organism>
<dbReference type="EMBL" id="LR216287">
    <property type="protein sequence ID" value="VFJ12807.1"/>
    <property type="molecule type" value="Genomic_DNA"/>
</dbReference>
<gene>
    <name evidence="1" type="ORF">NFRAN_0486</name>
</gene>
<dbReference type="Gene3D" id="1.10.443.10">
    <property type="entry name" value="Intergrase catalytic core"/>
    <property type="match status" value="1"/>
</dbReference>
<keyword evidence="2" id="KW-1185">Reference proteome</keyword>
<dbReference type="GO" id="GO:0015074">
    <property type="term" value="P:DNA integration"/>
    <property type="evidence" value="ECO:0007669"/>
    <property type="project" value="InterPro"/>
</dbReference>
<protein>
    <submittedName>
        <fullName evidence="1">Uncharacterized protein</fullName>
    </submittedName>
</protein>
<dbReference type="InterPro" id="IPR013762">
    <property type="entry name" value="Integrase-like_cat_sf"/>
</dbReference>
<name>A0A484I557_9ARCH</name>
<reference evidence="1 2" key="1">
    <citation type="submission" date="2019-02" db="EMBL/GenBank/DDBJ databases">
        <authorList>
            <person name="Lehtovirta-Morley E L."/>
        </authorList>
    </citation>
    <scope>NUCLEOTIDE SEQUENCE [LARGE SCALE GENOMIC DNA]</scope>
    <source>
        <strain evidence="1">NFRAN1</strain>
    </source>
</reference>
<dbReference type="KEGG" id="nfn:NFRAN_0486"/>
<dbReference type="GO" id="GO:0006310">
    <property type="term" value="P:DNA recombination"/>
    <property type="evidence" value="ECO:0007669"/>
    <property type="project" value="InterPro"/>
</dbReference>